<dbReference type="PANTHER" id="PTHR12526">
    <property type="entry name" value="GLYCOSYLTRANSFERASE"/>
    <property type="match status" value="1"/>
</dbReference>
<proteinExistence type="predicted"/>
<dbReference type="Proteomes" id="UP001481413">
    <property type="component" value="Unassembled WGS sequence"/>
</dbReference>
<dbReference type="CDD" id="cd03801">
    <property type="entry name" value="GT4_PimA-like"/>
    <property type="match status" value="1"/>
</dbReference>
<comment type="caution">
    <text evidence="2">The sequence shown here is derived from an EMBL/GenBank/DDBJ whole genome shotgun (WGS) entry which is preliminary data.</text>
</comment>
<dbReference type="Pfam" id="PF00534">
    <property type="entry name" value="Glycos_transf_1"/>
    <property type="match status" value="1"/>
</dbReference>
<gene>
    <name evidence="2" type="ORF">NBRC116585_18250</name>
</gene>
<reference evidence="2 3" key="1">
    <citation type="submission" date="2024-04" db="EMBL/GenBank/DDBJ databases">
        <title>Draft genome sequence of Thalassolituus maritimus NBRC 116585.</title>
        <authorList>
            <person name="Miyakawa T."/>
            <person name="Kusuya Y."/>
            <person name="Miura T."/>
        </authorList>
    </citation>
    <scope>NUCLEOTIDE SEQUENCE [LARGE SCALE GENOMIC DNA]</scope>
    <source>
        <strain evidence="2 3">5NW40-0001</strain>
    </source>
</reference>
<accession>A0ABP9ZZW9</accession>
<sequence length="391" mass="43457">MIVGFFHDHEFVQVHEVVYTTGSLNSNIWLRYLDSGADKLLVCGRRRRLDNIDVKSFPVASHPSVDFSLIRGFSSAKALVAPNRSDVDELVQLISCCDRVIARLPSEIGYRAVDTAVKLGIPVAVEVVGCPYDALRNYGSLKARLYSILAMYRMKKCVGKAHAAIYVTKQFLQSRYPSTASLVQNASNVEIMEVADKSLEPRLERFDDIGHILQLTFVGDLSNNIKGLDVLISSLKIFEKSSSRQLVVNVMGKGDVERYKALISDLGLSTRFIFHGFISSKRELLDVLDETDVFIHPSYQEGLPRAVIEAMSRGCPILSSSAGGLSELVLRENIHAPGDHSKLASDLLSVCSNRDLIRESVSHSLNESKQYLKATLDVKRSSFWKSFLARS</sequence>
<name>A0ABP9ZZW9_9GAMM</name>
<dbReference type="InterPro" id="IPR001296">
    <property type="entry name" value="Glyco_trans_1"/>
</dbReference>
<evidence type="ECO:0000313" key="3">
    <source>
        <dbReference type="Proteomes" id="UP001481413"/>
    </source>
</evidence>
<dbReference type="PANTHER" id="PTHR12526:SF638">
    <property type="entry name" value="SPORE COAT PROTEIN SA"/>
    <property type="match status" value="1"/>
</dbReference>
<feature type="domain" description="Glycosyl transferase family 1" evidence="1">
    <location>
        <begin position="215"/>
        <end position="355"/>
    </location>
</feature>
<dbReference type="SUPFAM" id="SSF53756">
    <property type="entry name" value="UDP-Glycosyltransferase/glycogen phosphorylase"/>
    <property type="match status" value="1"/>
</dbReference>
<evidence type="ECO:0000313" key="2">
    <source>
        <dbReference type="EMBL" id="GAA6145707.1"/>
    </source>
</evidence>
<organism evidence="2 3">
    <name type="scientific">Thalassolituus maritimus</name>
    <dbReference type="NCBI Taxonomy" id="484498"/>
    <lineage>
        <taxon>Bacteria</taxon>
        <taxon>Pseudomonadati</taxon>
        <taxon>Pseudomonadota</taxon>
        <taxon>Gammaproteobacteria</taxon>
        <taxon>Oceanospirillales</taxon>
        <taxon>Oceanospirillaceae</taxon>
        <taxon>Thalassolituus</taxon>
    </lineage>
</organism>
<protein>
    <recommendedName>
        <fullName evidence="1">Glycosyl transferase family 1 domain-containing protein</fullName>
    </recommendedName>
</protein>
<dbReference type="Gene3D" id="3.40.50.2000">
    <property type="entry name" value="Glycogen Phosphorylase B"/>
    <property type="match status" value="2"/>
</dbReference>
<dbReference type="EMBL" id="BAABWH010000004">
    <property type="protein sequence ID" value="GAA6145707.1"/>
    <property type="molecule type" value="Genomic_DNA"/>
</dbReference>
<dbReference type="RefSeq" id="WP_353294764.1">
    <property type="nucleotide sequence ID" value="NZ_BAABWH010000004.1"/>
</dbReference>
<evidence type="ECO:0000259" key="1">
    <source>
        <dbReference type="Pfam" id="PF00534"/>
    </source>
</evidence>
<keyword evidence="3" id="KW-1185">Reference proteome</keyword>